<dbReference type="Proteomes" id="UP001620626">
    <property type="component" value="Unassembled WGS sequence"/>
</dbReference>
<reference evidence="9 10" key="1">
    <citation type="submission" date="2024-10" db="EMBL/GenBank/DDBJ databases">
        <authorList>
            <person name="Kim D."/>
        </authorList>
    </citation>
    <scope>NUCLEOTIDE SEQUENCE [LARGE SCALE GENOMIC DNA]</scope>
    <source>
        <strain evidence="9">BH-2024</strain>
    </source>
</reference>
<keyword evidence="10" id="KW-1185">Reference proteome</keyword>
<keyword evidence="7" id="KW-0862">Zinc</keyword>
<dbReference type="InterPro" id="IPR013083">
    <property type="entry name" value="Znf_RING/FYVE/PHD"/>
</dbReference>
<name>A0ABD2L138_9BILA</name>
<gene>
    <name evidence="9" type="ORF">niasHT_018057</name>
</gene>
<accession>A0ABD2L138</accession>
<dbReference type="InterPro" id="IPR051628">
    <property type="entry name" value="LUBAC_E3_Ligases"/>
</dbReference>
<dbReference type="InterPro" id="IPR044066">
    <property type="entry name" value="TRIAD_supradom"/>
</dbReference>
<evidence type="ECO:0000313" key="10">
    <source>
        <dbReference type="Proteomes" id="UP001620626"/>
    </source>
</evidence>
<keyword evidence="3" id="KW-0479">Metal-binding</keyword>
<keyword evidence="2" id="KW-0808">Transferase</keyword>
<dbReference type="Gene3D" id="1.20.120.1750">
    <property type="match status" value="1"/>
</dbReference>
<evidence type="ECO:0000256" key="7">
    <source>
        <dbReference type="ARBA" id="ARBA00022833"/>
    </source>
</evidence>
<comment type="caution">
    <text evidence="9">The sequence shown here is derived from an EMBL/GenBank/DDBJ whole genome shotgun (WGS) entry which is preliminary data.</text>
</comment>
<comment type="pathway">
    <text evidence="1">Protein modification; protein ubiquitination.</text>
</comment>
<dbReference type="GO" id="GO:0008270">
    <property type="term" value="F:zinc ion binding"/>
    <property type="evidence" value="ECO:0007669"/>
    <property type="project" value="UniProtKB-KW"/>
</dbReference>
<evidence type="ECO:0000313" key="9">
    <source>
        <dbReference type="EMBL" id="KAL3108806.1"/>
    </source>
</evidence>
<dbReference type="PANTHER" id="PTHR22770:SF47">
    <property type="entry name" value="E3 UBIQUITIN-PROTEIN LIGASE RNF216"/>
    <property type="match status" value="1"/>
</dbReference>
<dbReference type="EMBL" id="JBICBT010000583">
    <property type="protein sequence ID" value="KAL3108806.1"/>
    <property type="molecule type" value="Genomic_DNA"/>
</dbReference>
<evidence type="ECO:0000256" key="5">
    <source>
        <dbReference type="ARBA" id="ARBA00022771"/>
    </source>
</evidence>
<evidence type="ECO:0000256" key="1">
    <source>
        <dbReference type="ARBA" id="ARBA00004906"/>
    </source>
</evidence>
<dbReference type="SUPFAM" id="SSF57850">
    <property type="entry name" value="RING/U-box"/>
    <property type="match status" value="2"/>
</dbReference>
<sequence>MEDNIFGCSSSNDTEKESHAFCRECLQNYTEMALESKPFSRGWLGLKCMAQNCENPIPWQELKAVLPDMLESIQALENQCAELCVSAAKEFEENAPNENMECPICCDYVTYDQLYFCDHLIGDSIFGSSSNNAQKESHAFCRECLNGYTKAALETKPFARGWLGLKCMAEKCENPIPWQEIKKNASPDELETIKTLENCCAELDVSSAGLCIERCTECNCAVEMDVLLPVADNGTTNNQQKAVKPYEKLKFHCPECNYKMCRKCNEKWGEEHNHLTCEQFAKQQNREGYFRDKQKTEEEIKKRKYAKCPGCKTHVEKKEGCQFMNCRCGTCFWYCCGEKADPKAGHYSHKCSRA</sequence>
<evidence type="ECO:0000259" key="8">
    <source>
        <dbReference type="PROSITE" id="PS51873"/>
    </source>
</evidence>
<keyword evidence="4" id="KW-0677">Repeat</keyword>
<dbReference type="Gene3D" id="3.30.40.10">
    <property type="entry name" value="Zinc/RING finger domain, C3HC4 (zinc finger)"/>
    <property type="match status" value="2"/>
</dbReference>
<dbReference type="GO" id="GO:0016740">
    <property type="term" value="F:transferase activity"/>
    <property type="evidence" value="ECO:0007669"/>
    <property type="project" value="UniProtKB-KW"/>
</dbReference>
<proteinExistence type="predicted"/>
<evidence type="ECO:0000256" key="6">
    <source>
        <dbReference type="ARBA" id="ARBA00022786"/>
    </source>
</evidence>
<dbReference type="PANTHER" id="PTHR22770">
    <property type="entry name" value="UBIQUITIN CONJUGATING ENZYME 7 INTERACTING PROTEIN-RELATED"/>
    <property type="match status" value="1"/>
</dbReference>
<keyword evidence="6" id="KW-0833">Ubl conjugation pathway</keyword>
<evidence type="ECO:0000256" key="2">
    <source>
        <dbReference type="ARBA" id="ARBA00022679"/>
    </source>
</evidence>
<dbReference type="AlphaFoldDB" id="A0ABD2L138"/>
<evidence type="ECO:0000256" key="4">
    <source>
        <dbReference type="ARBA" id="ARBA00022737"/>
    </source>
</evidence>
<protein>
    <recommendedName>
        <fullName evidence="8">RING-type domain-containing protein</fullName>
    </recommendedName>
</protein>
<feature type="domain" description="RING-type" evidence="8">
    <location>
        <begin position="98"/>
        <end position="354"/>
    </location>
</feature>
<organism evidence="9 10">
    <name type="scientific">Heterodera trifolii</name>
    <dbReference type="NCBI Taxonomy" id="157864"/>
    <lineage>
        <taxon>Eukaryota</taxon>
        <taxon>Metazoa</taxon>
        <taxon>Ecdysozoa</taxon>
        <taxon>Nematoda</taxon>
        <taxon>Chromadorea</taxon>
        <taxon>Rhabditida</taxon>
        <taxon>Tylenchina</taxon>
        <taxon>Tylenchomorpha</taxon>
        <taxon>Tylenchoidea</taxon>
        <taxon>Heteroderidae</taxon>
        <taxon>Heteroderinae</taxon>
        <taxon>Heterodera</taxon>
    </lineage>
</organism>
<dbReference type="PROSITE" id="PS51873">
    <property type="entry name" value="TRIAD"/>
    <property type="match status" value="1"/>
</dbReference>
<keyword evidence="5" id="KW-0863">Zinc-finger</keyword>
<evidence type="ECO:0000256" key="3">
    <source>
        <dbReference type="ARBA" id="ARBA00022723"/>
    </source>
</evidence>